<dbReference type="PROSITE" id="PS50888">
    <property type="entry name" value="BHLH"/>
    <property type="match status" value="1"/>
</dbReference>
<dbReference type="GO" id="GO:0001707">
    <property type="term" value="P:mesoderm formation"/>
    <property type="evidence" value="ECO:0007669"/>
    <property type="project" value="TreeGrafter"/>
</dbReference>
<dbReference type="GO" id="GO:0046983">
    <property type="term" value="F:protein dimerization activity"/>
    <property type="evidence" value="ECO:0007669"/>
    <property type="project" value="InterPro"/>
</dbReference>
<reference evidence="10" key="1">
    <citation type="journal article" date="2022" name="bioRxiv">
        <title>Sequencing and chromosome-scale assembly of the giantPleurodeles waltlgenome.</title>
        <authorList>
            <person name="Brown T."/>
            <person name="Elewa A."/>
            <person name="Iarovenko S."/>
            <person name="Subramanian E."/>
            <person name="Araus A.J."/>
            <person name="Petzold A."/>
            <person name="Susuki M."/>
            <person name="Suzuki K.-i.T."/>
            <person name="Hayashi T."/>
            <person name="Toyoda A."/>
            <person name="Oliveira C."/>
            <person name="Osipova E."/>
            <person name="Leigh N.D."/>
            <person name="Simon A."/>
            <person name="Yun M.H."/>
        </authorList>
    </citation>
    <scope>NUCLEOTIDE SEQUENCE</scope>
    <source>
        <strain evidence="10">20211129_DDA</strain>
        <tissue evidence="10">Liver</tissue>
    </source>
</reference>
<evidence type="ECO:0000259" key="9">
    <source>
        <dbReference type="PROSITE" id="PS50888"/>
    </source>
</evidence>
<keyword evidence="6" id="KW-0539">Nucleus</keyword>
<dbReference type="AlphaFoldDB" id="A0AAV7RBM2"/>
<evidence type="ECO:0000256" key="2">
    <source>
        <dbReference type="ARBA" id="ARBA00022782"/>
    </source>
</evidence>
<protein>
    <recommendedName>
        <fullName evidence="7">Mesogenin-1</fullName>
    </recommendedName>
</protein>
<keyword evidence="3" id="KW-0805">Transcription regulation</keyword>
<dbReference type="GO" id="GO:0000978">
    <property type="term" value="F:RNA polymerase II cis-regulatory region sequence-specific DNA binding"/>
    <property type="evidence" value="ECO:0007669"/>
    <property type="project" value="TreeGrafter"/>
</dbReference>
<keyword evidence="1" id="KW-0217">Developmental protein</keyword>
<comment type="caution">
    <text evidence="10">The sequence shown here is derived from an EMBL/GenBank/DDBJ whole genome shotgun (WGS) entry which is preliminary data.</text>
</comment>
<evidence type="ECO:0000313" key="11">
    <source>
        <dbReference type="Proteomes" id="UP001066276"/>
    </source>
</evidence>
<keyword evidence="11" id="KW-1185">Reference proteome</keyword>
<accession>A0AAV7RBM2</accession>
<dbReference type="Pfam" id="PF00010">
    <property type="entry name" value="HLH"/>
    <property type="match status" value="1"/>
</dbReference>
<dbReference type="Proteomes" id="UP001066276">
    <property type="component" value="Chromosome 5"/>
</dbReference>
<evidence type="ECO:0000256" key="5">
    <source>
        <dbReference type="ARBA" id="ARBA00023163"/>
    </source>
</evidence>
<sequence>MNLSMQELEFGVDSDPPFDPSYFSTSWEWKGMSDFYVRSQPPSPQSLSPAASFGSCSSSPESCPWSSSSSSCPGAELAGFVQTDSGYSDFLSGHSEDSESSRGHARKRKRPISPETRHKASEREKLRMRTLAEAVHVLRESLPPAYSEGRGGHTLTKVQTLRCSIHYIKELMKQLSGEHRA</sequence>
<evidence type="ECO:0000313" key="10">
    <source>
        <dbReference type="EMBL" id="KAJ1149550.1"/>
    </source>
</evidence>
<dbReference type="PANTHER" id="PTHR20937:SF4">
    <property type="entry name" value="MESOGENIN-1"/>
    <property type="match status" value="1"/>
</dbReference>
<evidence type="ECO:0000256" key="4">
    <source>
        <dbReference type="ARBA" id="ARBA00023125"/>
    </source>
</evidence>
<keyword evidence="4" id="KW-0238">DNA-binding</keyword>
<proteinExistence type="predicted"/>
<dbReference type="EMBL" id="JANPWB010000009">
    <property type="protein sequence ID" value="KAJ1149550.1"/>
    <property type="molecule type" value="Genomic_DNA"/>
</dbReference>
<dbReference type="Gene3D" id="4.10.280.10">
    <property type="entry name" value="Helix-loop-helix DNA-binding domain"/>
    <property type="match status" value="1"/>
</dbReference>
<dbReference type="InterPro" id="IPR011598">
    <property type="entry name" value="bHLH_dom"/>
</dbReference>
<keyword evidence="2" id="KW-0221">Differentiation</keyword>
<evidence type="ECO:0000256" key="7">
    <source>
        <dbReference type="ARBA" id="ARBA00039844"/>
    </source>
</evidence>
<feature type="domain" description="BHLH" evidence="9">
    <location>
        <begin position="115"/>
        <end position="171"/>
    </location>
</feature>
<dbReference type="SMART" id="SM00353">
    <property type="entry name" value="HLH"/>
    <property type="match status" value="1"/>
</dbReference>
<name>A0AAV7RBM2_PLEWA</name>
<dbReference type="GO" id="GO:0005634">
    <property type="term" value="C:nucleus"/>
    <property type="evidence" value="ECO:0007669"/>
    <property type="project" value="TreeGrafter"/>
</dbReference>
<evidence type="ECO:0000256" key="1">
    <source>
        <dbReference type="ARBA" id="ARBA00022473"/>
    </source>
</evidence>
<dbReference type="InterPro" id="IPR036638">
    <property type="entry name" value="HLH_DNA-bd_sf"/>
</dbReference>
<feature type="region of interest" description="Disordered" evidence="8">
    <location>
        <begin position="38"/>
        <end position="73"/>
    </location>
</feature>
<organism evidence="10 11">
    <name type="scientific">Pleurodeles waltl</name>
    <name type="common">Iberian ribbed newt</name>
    <dbReference type="NCBI Taxonomy" id="8319"/>
    <lineage>
        <taxon>Eukaryota</taxon>
        <taxon>Metazoa</taxon>
        <taxon>Chordata</taxon>
        <taxon>Craniata</taxon>
        <taxon>Vertebrata</taxon>
        <taxon>Euteleostomi</taxon>
        <taxon>Amphibia</taxon>
        <taxon>Batrachia</taxon>
        <taxon>Caudata</taxon>
        <taxon>Salamandroidea</taxon>
        <taxon>Salamandridae</taxon>
        <taxon>Pleurodelinae</taxon>
        <taxon>Pleurodeles</taxon>
    </lineage>
</organism>
<evidence type="ECO:0000256" key="3">
    <source>
        <dbReference type="ARBA" id="ARBA00023015"/>
    </source>
</evidence>
<feature type="compositionally biased region" description="Low complexity" evidence="8">
    <location>
        <begin position="45"/>
        <end position="73"/>
    </location>
</feature>
<gene>
    <name evidence="10" type="ORF">NDU88_002357</name>
</gene>
<dbReference type="GO" id="GO:0030154">
    <property type="term" value="P:cell differentiation"/>
    <property type="evidence" value="ECO:0007669"/>
    <property type="project" value="UniProtKB-KW"/>
</dbReference>
<evidence type="ECO:0000256" key="6">
    <source>
        <dbReference type="ARBA" id="ARBA00023242"/>
    </source>
</evidence>
<dbReference type="PANTHER" id="PTHR20937">
    <property type="entry name" value="IP14615P"/>
    <property type="match status" value="1"/>
</dbReference>
<dbReference type="GO" id="GO:0000981">
    <property type="term" value="F:DNA-binding transcription factor activity, RNA polymerase II-specific"/>
    <property type="evidence" value="ECO:0007669"/>
    <property type="project" value="TreeGrafter"/>
</dbReference>
<feature type="region of interest" description="Disordered" evidence="8">
    <location>
        <begin position="88"/>
        <end position="126"/>
    </location>
</feature>
<feature type="compositionally biased region" description="Basic and acidic residues" evidence="8">
    <location>
        <begin position="115"/>
        <end position="126"/>
    </location>
</feature>
<dbReference type="SUPFAM" id="SSF47459">
    <property type="entry name" value="HLH, helix-loop-helix DNA-binding domain"/>
    <property type="match status" value="1"/>
</dbReference>
<dbReference type="InterPro" id="IPR040259">
    <property type="entry name" value="Mesogenin/MesP"/>
</dbReference>
<keyword evidence="5" id="KW-0804">Transcription</keyword>
<evidence type="ECO:0000256" key="8">
    <source>
        <dbReference type="SAM" id="MobiDB-lite"/>
    </source>
</evidence>